<feature type="transmembrane region" description="Helical" evidence="1">
    <location>
        <begin position="75"/>
        <end position="96"/>
    </location>
</feature>
<keyword evidence="1" id="KW-0472">Membrane</keyword>
<proteinExistence type="predicted"/>
<sequence>MNADTTKTILWILSILYGILIVGSFFPIMMSPFLFDAGATKGRWVTFFSIVAFPILALISIIAAWWLFKHGHYSAAKWVFTLPALSIIGFFVGFSMP</sequence>
<dbReference type="EMBL" id="JASHIF010000007">
    <property type="protein sequence ID" value="MDI9859071.1"/>
    <property type="molecule type" value="Genomic_DNA"/>
</dbReference>
<keyword evidence="1" id="KW-0812">Transmembrane</keyword>
<protein>
    <submittedName>
        <fullName evidence="2">Uncharacterized protein</fullName>
    </submittedName>
</protein>
<feature type="transmembrane region" description="Helical" evidence="1">
    <location>
        <begin position="47"/>
        <end position="68"/>
    </location>
</feature>
<accession>A0ABT6Y6B2</accession>
<evidence type="ECO:0000256" key="1">
    <source>
        <dbReference type="SAM" id="Phobius"/>
    </source>
</evidence>
<reference evidence="2 3" key="1">
    <citation type="submission" date="2023-05" db="EMBL/GenBank/DDBJ databases">
        <title>Novel species of genus Flectobacillus isolated from stream in China.</title>
        <authorList>
            <person name="Lu H."/>
        </authorList>
    </citation>
    <scope>NUCLEOTIDE SEQUENCE [LARGE SCALE GENOMIC DNA]</scope>
    <source>
        <strain evidence="2 3">KCTC 42575</strain>
    </source>
</reference>
<comment type="caution">
    <text evidence="2">The sequence shown here is derived from an EMBL/GenBank/DDBJ whole genome shotgun (WGS) entry which is preliminary data.</text>
</comment>
<evidence type="ECO:0000313" key="2">
    <source>
        <dbReference type="EMBL" id="MDI9859071.1"/>
    </source>
</evidence>
<feature type="transmembrane region" description="Helical" evidence="1">
    <location>
        <begin position="9"/>
        <end position="35"/>
    </location>
</feature>
<dbReference type="Proteomes" id="UP001236507">
    <property type="component" value="Unassembled WGS sequence"/>
</dbReference>
<dbReference type="RefSeq" id="WP_095160351.1">
    <property type="nucleotide sequence ID" value="NZ_JASHIF010000007.1"/>
</dbReference>
<organism evidence="2 3">
    <name type="scientific">Flectobacillus roseus</name>
    <dbReference type="NCBI Taxonomy" id="502259"/>
    <lineage>
        <taxon>Bacteria</taxon>
        <taxon>Pseudomonadati</taxon>
        <taxon>Bacteroidota</taxon>
        <taxon>Cytophagia</taxon>
        <taxon>Cytophagales</taxon>
        <taxon>Flectobacillaceae</taxon>
        <taxon>Flectobacillus</taxon>
    </lineage>
</organism>
<keyword evidence="3" id="KW-1185">Reference proteome</keyword>
<evidence type="ECO:0000313" key="3">
    <source>
        <dbReference type="Proteomes" id="UP001236507"/>
    </source>
</evidence>
<keyword evidence="1" id="KW-1133">Transmembrane helix</keyword>
<gene>
    <name evidence="2" type="ORF">QM524_07625</name>
</gene>
<name>A0ABT6Y6B2_9BACT</name>